<dbReference type="Pfam" id="PF13275">
    <property type="entry name" value="S4_2"/>
    <property type="match status" value="1"/>
</dbReference>
<dbReference type="AlphaFoldDB" id="A0A2U3AMI1"/>
<evidence type="ECO:0000256" key="1">
    <source>
        <dbReference type="PROSITE-ProRule" id="PRU00182"/>
    </source>
</evidence>
<dbReference type="Proteomes" id="UP000245938">
    <property type="component" value="Unassembled WGS sequence"/>
</dbReference>
<gene>
    <name evidence="2" type="primary">yaaA</name>
    <name evidence="2" type="ORF">DEX24_07480</name>
</gene>
<evidence type="ECO:0000313" key="2">
    <source>
        <dbReference type="EMBL" id="PWI25743.1"/>
    </source>
</evidence>
<name>A0A2U3AMI1_9BACL</name>
<proteinExistence type="predicted"/>
<dbReference type="SUPFAM" id="SSF55174">
    <property type="entry name" value="Alpha-L RNA-binding motif"/>
    <property type="match status" value="1"/>
</dbReference>
<evidence type="ECO:0000313" key="3">
    <source>
        <dbReference type="Proteomes" id="UP000245938"/>
    </source>
</evidence>
<keyword evidence="3" id="KW-1185">Reference proteome</keyword>
<dbReference type="GO" id="GO:0003723">
    <property type="term" value="F:RNA binding"/>
    <property type="evidence" value="ECO:0007669"/>
    <property type="project" value="UniProtKB-KW"/>
</dbReference>
<dbReference type="InterPro" id="IPR014330">
    <property type="entry name" value="RNA-bd_S4-rel_YaaA"/>
</dbReference>
<accession>A0A2U3AMI1</accession>
<comment type="caution">
    <text evidence="2">The sequence shown here is derived from an EMBL/GenBank/DDBJ whole genome shotgun (WGS) entry which is preliminary data.</text>
</comment>
<dbReference type="RefSeq" id="WP_109305797.1">
    <property type="nucleotide sequence ID" value="NZ_BJUF01000048.1"/>
</dbReference>
<sequence>MNEITIDTEYVTLGQLLKMTDIISSGGQAKWFLQEHEVFVNEELDNRRGRKLRAEDIINIPTHGEFIIKADTVGFDEA</sequence>
<dbReference type="NCBIfam" id="TIGR02988">
    <property type="entry name" value="YaaA_near_RecF"/>
    <property type="match status" value="1"/>
</dbReference>
<organism evidence="2 3">
    <name type="scientific">Kurthia sibirica</name>
    <dbReference type="NCBI Taxonomy" id="202750"/>
    <lineage>
        <taxon>Bacteria</taxon>
        <taxon>Bacillati</taxon>
        <taxon>Bacillota</taxon>
        <taxon>Bacilli</taxon>
        <taxon>Bacillales</taxon>
        <taxon>Caryophanaceae</taxon>
        <taxon>Kurthia</taxon>
    </lineage>
</organism>
<dbReference type="PROSITE" id="PS50889">
    <property type="entry name" value="S4"/>
    <property type="match status" value="1"/>
</dbReference>
<protein>
    <submittedName>
        <fullName evidence="2">S4 domain-containing protein YaaA</fullName>
    </submittedName>
</protein>
<dbReference type="EMBL" id="QFVR01000007">
    <property type="protein sequence ID" value="PWI25743.1"/>
    <property type="molecule type" value="Genomic_DNA"/>
</dbReference>
<dbReference type="InterPro" id="IPR036986">
    <property type="entry name" value="S4_RNA-bd_sf"/>
</dbReference>
<dbReference type="OrthoDB" id="9811532at2"/>
<reference evidence="2 3" key="1">
    <citation type="submission" date="2018-05" db="EMBL/GenBank/DDBJ databases">
        <title>Kurthia sibirica genome sequence.</title>
        <authorList>
            <person name="Maclea K.S."/>
            <person name="Goen A.E."/>
        </authorList>
    </citation>
    <scope>NUCLEOTIDE SEQUENCE [LARGE SCALE GENOMIC DNA]</scope>
    <source>
        <strain evidence="2 3">ATCC 49154</strain>
    </source>
</reference>
<keyword evidence="1" id="KW-0694">RNA-binding</keyword>
<dbReference type="Gene3D" id="3.10.290.10">
    <property type="entry name" value="RNA-binding S4 domain"/>
    <property type="match status" value="1"/>
</dbReference>